<dbReference type="PANTHER" id="PTHR33841:SF1">
    <property type="entry name" value="DNA METHYLTRANSFERASE A"/>
    <property type="match status" value="1"/>
</dbReference>
<evidence type="ECO:0000313" key="8">
    <source>
        <dbReference type="EMBL" id="MBU3878630.1"/>
    </source>
</evidence>
<dbReference type="EC" id="2.1.1.72" evidence="1"/>
<sequence length="1004" mass="116479">MGKERLEKLVSKYRKSIAYYHDSKNAYNEQNCRDEYISPFLECLGWDVQNTKGTLPQYQEVVSERYSNSAERPDYTLTLNGVSRLFVEAKKPGVDITVDAEPAMQTRRYGWNAKHRLSVLTNFEYLLIYDTTNKPEAGEGASASLFRKYHYEEYVEHFEEIYDLISRESVYSGRYDEYVEQQFPGAQKYQTEIDGTFLNQINDWRLELGRYLYAVDERYQDLDRLNDEVQAFINQIIFLRICEDRNLPLYRSLKDAAKDKEELKRVLNQMFKEADKRYDSGLFREENPLFDLENDMIFDMVMSLYYPKTPYLFHIIEPGILGKIYESFLTERIVYADGEIRLAQKFEYIYKSVVSTPQEVVKYMVKNTLDKVCIGKTPGGIRKLKIVDPSCGSGIFLEEAYQYLVDYCTQWYAVNRPEYLLELGNGRKKLPIEEKRELLVHCIYGVDIDIHAVEVAKFSLVLKLLEDETEPSVKVVNPILPNLDANIHHGNALVSRTALSELDPTVQELVDIVPFDWDEINGGEKFDVILGNPPYVKTEDIKKLHTRKEQKLYNQYQSAYRQYDKYFLFMEKALELIKESGYICYIVPNKWIRVESGERLRGLLAEQILEIDDFGSKQLFAERTIYSSIVTIAGEKSERLSCHEVKDLVSLWTKGRTDAVSIPKQQLNSQPWKPAGEASVTEPWFITGNQEYYDILEGIKGKTESITEHIDIFNGIQTSAEKIYRIDGKEIVAEDSQYVTFVKNGKEYTAEKAVLRPYFKPNRLEKEALSSYSNMKLLTKTYNIFPYDRQGNLIGIKEMETSYPKVWAYLLEHKEALLPKYLGGKRDVQPRMGAEQWYCYGRRQAITSLNERVKIIVGVNRKKDNPLYLLDHDNMLIATGGTAGYAAISSKEGSPYALEYIQAWLGHPLTDLYLQIIGSDFEGEFIARGTYTLPMVPFVKLDFGQEEQRKLYENVVTSSQKIYEINKQLEVSGNKAVCSVLEKEKKKLIADIEDDITRIYQQKF</sequence>
<dbReference type="EMBL" id="JABACJ020000041">
    <property type="protein sequence ID" value="MBU3878630.1"/>
    <property type="molecule type" value="Genomic_DNA"/>
</dbReference>
<evidence type="ECO:0000256" key="1">
    <source>
        <dbReference type="ARBA" id="ARBA00011900"/>
    </source>
</evidence>
<keyword evidence="9" id="KW-1185">Reference proteome</keyword>
<dbReference type="PROSITE" id="PS00092">
    <property type="entry name" value="N6_MTASE"/>
    <property type="match status" value="1"/>
</dbReference>
<dbReference type="InterPro" id="IPR050953">
    <property type="entry name" value="N4_N6_ade-DNA_methylase"/>
</dbReference>
<dbReference type="RefSeq" id="WP_216245488.1">
    <property type="nucleotide sequence ID" value="NZ_JABACJ020000041.1"/>
</dbReference>
<dbReference type="Pfam" id="PF07669">
    <property type="entry name" value="Eco57I"/>
    <property type="match status" value="1"/>
</dbReference>
<feature type="domain" description="Type II methyltransferase M.TaqI-like" evidence="7">
    <location>
        <begin position="441"/>
        <end position="620"/>
    </location>
</feature>
<evidence type="ECO:0000256" key="2">
    <source>
        <dbReference type="ARBA" id="ARBA00022603"/>
    </source>
</evidence>
<name>A0ABS6DAH0_9FIRM</name>
<gene>
    <name evidence="8" type="ORF">HGO97_022810</name>
</gene>
<evidence type="ECO:0000256" key="4">
    <source>
        <dbReference type="ARBA" id="ARBA00022691"/>
    </source>
</evidence>
<evidence type="ECO:0000256" key="5">
    <source>
        <dbReference type="ARBA" id="ARBA00047942"/>
    </source>
</evidence>
<comment type="caution">
    <text evidence="8">The sequence shown here is derived from an EMBL/GenBank/DDBJ whole genome shotgun (WGS) entry which is preliminary data.</text>
</comment>
<feature type="domain" description="Restriction endonuclease type I HsdR N-terminal" evidence="6">
    <location>
        <begin position="64"/>
        <end position="136"/>
    </location>
</feature>
<dbReference type="Pfam" id="PF04313">
    <property type="entry name" value="HSDR_N"/>
    <property type="match status" value="1"/>
</dbReference>
<dbReference type="GO" id="GO:0032259">
    <property type="term" value="P:methylation"/>
    <property type="evidence" value="ECO:0007669"/>
    <property type="project" value="UniProtKB-KW"/>
</dbReference>
<keyword evidence="2 8" id="KW-0489">Methyltransferase</keyword>
<evidence type="ECO:0000313" key="9">
    <source>
        <dbReference type="Proteomes" id="UP000723714"/>
    </source>
</evidence>
<comment type="catalytic activity">
    <reaction evidence="5">
        <text>a 2'-deoxyadenosine in DNA + S-adenosyl-L-methionine = an N(6)-methyl-2'-deoxyadenosine in DNA + S-adenosyl-L-homocysteine + H(+)</text>
        <dbReference type="Rhea" id="RHEA:15197"/>
        <dbReference type="Rhea" id="RHEA-COMP:12418"/>
        <dbReference type="Rhea" id="RHEA-COMP:12419"/>
        <dbReference type="ChEBI" id="CHEBI:15378"/>
        <dbReference type="ChEBI" id="CHEBI:57856"/>
        <dbReference type="ChEBI" id="CHEBI:59789"/>
        <dbReference type="ChEBI" id="CHEBI:90615"/>
        <dbReference type="ChEBI" id="CHEBI:90616"/>
        <dbReference type="EC" id="2.1.1.72"/>
    </reaction>
</comment>
<dbReference type="InterPro" id="IPR011639">
    <property type="entry name" value="MethylTrfase_TaqI-like_dom"/>
</dbReference>
<proteinExistence type="predicted"/>
<dbReference type="InterPro" id="IPR007409">
    <property type="entry name" value="Restrct_endonuc_type1_HsdR_N"/>
</dbReference>
<evidence type="ECO:0000259" key="7">
    <source>
        <dbReference type="Pfam" id="PF07669"/>
    </source>
</evidence>
<reference evidence="8 9" key="1">
    <citation type="submission" date="2021-06" db="EMBL/GenBank/DDBJ databases">
        <title>Faecalicatena sp. nov. isolated from porcine feces.</title>
        <authorList>
            <person name="Oh B.S."/>
            <person name="Lee J.H."/>
        </authorList>
    </citation>
    <scope>NUCLEOTIDE SEQUENCE [LARGE SCALE GENOMIC DNA]</scope>
    <source>
        <strain evidence="8 9">AGMB00832</strain>
    </source>
</reference>
<evidence type="ECO:0000256" key="3">
    <source>
        <dbReference type="ARBA" id="ARBA00022679"/>
    </source>
</evidence>
<dbReference type="GO" id="GO:0008168">
    <property type="term" value="F:methyltransferase activity"/>
    <property type="evidence" value="ECO:0007669"/>
    <property type="project" value="UniProtKB-KW"/>
</dbReference>
<protein>
    <recommendedName>
        <fullName evidence="1">site-specific DNA-methyltransferase (adenine-specific)</fullName>
        <ecNumber evidence="1">2.1.1.72</ecNumber>
    </recommendedName>
</protein>
<dbReference type="Proteomes" id="UP000723714">
    <property type="component" value="Unassembled WGS sequence"/>
</dbReference>
<keyword evidence="4" id="KW-0949">S-adenosyl-L-methionine</keyword>
<keyword evidence="3" id="KW-0808">Transferase</keyword>
<dbReference type="InterPro" id="IPR002052">
    <property type="entry name" value="DNA_methylase_N6_adenine_CS"/>
</dbReference>
<evidence type="ECO:0000259" key="6">
    <source>
        <dbReference type="Pfam" id="PF04313"/>
    </source>
</evidence>
<dbReference type="PANTHER" id="PTHR33841">
    <property type="entry name" value="DNA METHYLTRANSFERASE YEEA-RELATED"/>
    <property type="match status" value="1"/>
</dbReference>
<accession>A0ABS6DAH0</accession>
<organism evidence="8 9">
    <name type="scientific">Faecalicatena faecalis</name>
    <dbReference type="NCBI Taxonomy" id="2726362"/>
    <lineage>
        <taxon>Bacteria</taxon>
        <taxon>Bacillati</taxon>
        <taxon>Bacillota</taxon>
        <taxon>Clostridia</taxon>
        <taxon>Lachnospirales</taxon>
        <taxon>Lachnospiraceae</taxon>
        <taxon>Faecalicatena</taxon>
    </lineage>
</organism>